<evidence type="ECO:0000256" key="7">
    <source>
        <dbReference type="ARBA" id="ARBA00022843"/>
    </source>
</evidence>
<name>A0AAV2KRL3_KNICA</name>
<evidence type="ECO:0000256" key="10">
    <source>
        <dbReference type="ARBA" id="ARBA00061949"/>
    </source>
</evidence>
<keyword evidence="1" id="KW-1017">Isopeptide bond</keyword>
<evidence type="ECO:0000256" key="6">
    <source>
        <dbReference type="ARBA" id="ARBA00022833"/>
    </source>
</evidence>
<evidence type="ECO:0000256" key="8">
    <source>
        <dbReference type="ARBA" id="ARBA00049598"/>
    </source>
</evidence>
<dbReference type="PROSITE" id="PS51083">
    <property type="entry name" value="ZF_HIT"/>
    <property type="match status" value="1"/>
</dbReference>
<evidence type="ECO:0000313" key="16">
    <source>
        <dbReference type="EMBL" id="CAL1592715.1"/>
    </source>
</evidence>
<keyword evidence="2" id="KW-0690">Ribosome biogenesis</keyword>
<dbReference type="GO" id="GO:0000492">
    <property type="term" value="P:box C/D snoRNP assembly"/>
    <property type="evidence" value="ECO:0007669"/>
    <property type="project" value="TreeGrafter"/>
</dbReference>
<dbReference type="CDD" id="cd23023">
    <property type="entry name" value="zf-HIT_BCD1"/>
    <property type="match status" value="1"/>
</dbReference>
<evidence type="ECO:0000256" key="13">
    <source>
        <dbReference type="PROSITE-ProRule" id="PRU00453"/>
    </source>
</evidence>
<keyword evidence="3" id="KW-0597">Phosphoprotein</keyword>
<dbReference type="GO" id="GO:0070761">
    <property type="term" value="C:pre-snoRNP complex"/>
    <property type="evidence" value="ECO:0007669"/>
    <property type="project" value="TreeGrafter"/>
</dbReference>
<dbReference type="AlphaFoldDB" id="A0AAV2KRL3"/>
<dbReference type="Pfam" id="PF25790">
    <property type="entry name" value="BCD1"/>
    <property type="match status" value="1"/>
</dbReference>
<evidence type="ECO:0000256" key="3">
    <source>
        <dbReference type="ARBA" id="ARBA00022553"/>
    </source>
</evidence>
<dbReference type="GO" id="GO:0008270">
    <property type="term" value="F:zinc ion binding"/>
    <property type="evidence" value="ECO:0007669"/>
    <property type="project" value="UniProtKB-UniRule"/>
</dbReference>
<dbReference type="GO" id="GO:0005634">
    <property type="term" value="C:nucleus"/>
    <property type="evidence" value="ECO:0007669"/>
    <property type="project" value="TreeGrafter"/>
</dbReference>
<dbReference type="GO" id="GO:0000463">
    <property type="term" value="P:maturation of LSU-rRNA from tricistronic rRNA transcript (SSU-rRNA, 5.8S rRNA, LSU-rRNA)"/>
    <property type="evidence" value="ECO:0007669"/>
    <property type="project" value="TreeGrafter"/>
</dbReference>
<evidence type="ECO:0000256" key="2">
    <source>
        <dbReference type="ARBA" id="ARBA00022517"/>
    </source>
</evidence>
<proteinExistence type="inferred from homology"/>
<dbReference type="GO" id="GO:0048254">
    <property type="term" value="P:snoRNA localization"/>
    <property type="evidence" value="ECO:0007669"/>
    <property type="project" value="TreeGrafter"/>
</dbReference>
<keyword evidence="7" id="KW-0832">Ubl conjugation</keyword>
<evidence type="ECO:0000256" key="4">
    <source>
        <dbReference type="ARBA" id="ARBA00022723"/>
    </source>
</evidence>
<keyword evidence="6" id="KW-0862">Zinc</keyword>
<comment type="function">
    <text evidence="8">Required for box C/D snoRNAs accumulation involved in snoRNA processing, snoRNA transport to the nucleolus and ribosome biogenesis.</text>
</comment>
<comment type="subunit">
    <text evidence="10">Interacts with FBL, SNU13, NOP58, NUFIP1, RUVBL1, RUVBL2 and TAF9. Interacts (via HIT-type zinc finger) with the RUVBL1/RUVBL2 complex in the presence of ADP.</text>
</comment>
<feature type="compositionally biased region" description="Low complexity" evidence="14">
    <location>
        <begin position="329"/>
        <end position="338"/>
    </location>
</feature>
<comment type="similarity">
    <text evidence="9">Belongs to the BCD1 family.</text>
</comment>
<sequence>MDTQQETDCLEEEEVKGTKRKISLFICAVCGREEAKYTCPRCLTQSCSLLCVKKHKENTECSGVRDKTAFVGLAHFDEMNLLSDYRFLEDISRFSDGATRDSIIRVPQVTLKAKFLMSNARKMNINLRLLPCTFARSKENSTIFNRKEKLFMWHLKIIFPDSCADYTQRRVSDQLTLKQILDPYIHPTESDPVARQKLKMYVHEVLEHIKVFMKAEGRKANSVRYHELDFNKTLRDNLSYKTLIEYPVLHVVLKDHWKDYPLKGLEQSSKVSNSTLRLSPHKDDTSKSATGAGSLGITSPPAKRAKREGLEKEDGELTGSGDEDEDSSSSESSDASEGPTEERNVAMTVSKDMGENYVDHVVSKDQSAGSSERMKRSFIRPTVGTFPILDERRWERISNDSSACDGEGIGGYSIDQSEASSEKSHDLCGGSISEPLGDTRSAS</sequence>
<keyword evidence="5 13" id="KW-0863">Zinc-finger</keyword>
<evidence type="ECO:0000256" key="12">
    <source>
        <dbReference type="ARBA" id="ARBA00077531"/>
    </source>
</evidence>
<feature type="domain" description="HIT-type" evidence="15">
    <location>
        <begin position="27"/>
        <end position="61"/>
    </location>
</feature>
<feature type="region of interest" description="Disordered" evidence="14">
    <location>
        <begin position="269"/>
        <end position="355"/>
    </location>
</feature>
<organism evidence="16 17">
    <name type="scientific">Knipowitschia caucasica</name>
    <name type="common">Caucasian dwarf goby</name>
    <name type="synonym">Pomatoschistus caucasicus</name>
    <dbReference type="NCBI Taxonomy" id="637954"/>
    <lineage>
        <taxon>Eukaryota</taxon>
        <taxon>Metazoa</taxon>
        <taxon>Chordata</taxon>
        <taxon>Craniata</taxon>
        <taxon>Vertebrata</taxon>
        <taxon>Euteleostomi</taxon>
        <taxon>Actinopterygii</taxon>
        <taxon>Neopterygii</taxon>
        <taxon>Teleostei</taxon>
        <taxon>Neoteleostei</taxon>
        <taxon>Acanthomorphata</taxon>
        <taxon>Gobiaria</taxon>
        <taxon>Gobiiformes</taxon>
        <taxon>Gobioidei</taxon>
        <taxon>Gobiidae</taxon>
        <taxon>Gobiinae</taxon>
        <taxon>Knipowitschia</taxon>
    </lineage>
</organism>
<evidence type="ECO:0000313" key="17">
    <source>
        <dbReference type="Proteomes" id="UP001497482"/>
    </source>
</evidence>
<evidence type="ECO:0000259" key="15">
    <source>
        <dbReference type="PROSITE" id="PS51083"/>
    </source>
</evidence>
<evidence type="ECO:0000256" key="11">
    <source>
        <dbReference type="ARBA" id="ARBA00068630"/>
    </source>
</evidence>
<dbReference type="EMBL" id="OZ035824">
    <property type="protein sequence ID" value="CAL1592715.1"/>
    <property type="molecule type" value="Genomic_DNA"/>
</dbReference>
<dbReference type="InterPro" id="IPR007529">
    <property type="entry name" value="Znf_HIT"/>
</dbReference>
<dbReference type="Pfam" id="PF04438">
    <property type="entry name" value="zf-HIT"/>
    <property type="match status" value="1"/>
</dbReference>
<evidence type="ECO:0000256" key="9">
    <source>
        <dbReference type="ARBA" id="ARBA00049654"/>
    </source>
</evidence>
<keyword evidence="4" id="KW-0479">Metal-binding</keyword>
<keyword evidence="17" id="KW-1185">Reference proteome</keyword>
<evidence type="ECO:0000256" key="14">
    <source>
        <dbReference type="SAM" id="MobiDB-lite"/>
    </source>
</evidence>
<dbReference type="PANTHER" id="PTHR13483:SF3">
    <property type="entry name" value="BOX C_D SNORNA PROTEIN 1"/>
    <property type="match status" value="1"/>
</dbReference>
<feature type="compositionally biased region" description="Acidic residues" evidence="14">
    <location>
        <begin position="313"/>
        <end position="328"/>
    </location>
</feature>
<gene>
    <name evidence="16" type="ORF">KC01_LOCUS21931</name>
</gene>
<evidence type="ECO:0000256" key="1">
    <source>
        <dbReference type="ARBA" id="ARBA00022499"/>
    </source>
</evidence>
<dbReference type="Gene3D" id="3.30.60.190">
    <property type="match status" value="1"/>
</dbReference>
<feature type="region of interest" description="Disordered" evidence="14">
    <location>
        <begin position="400"/>
        <end position="443"/>
    </location>
</feature>
<dbReference type="FunFam" id="3.30.60.190:FF:000001">
    <property type="entry name" value="box C/D snoRNA protein 1"/>
    <property type="match status" value="1"/>
</dbReference>
<dbReference type="InterPro" id="IPR051639">
    <property type="entry name" value="BCD1"/>
</dbReference>
<evidence type="ECO:0000256" key="5">
    <source>
        <dbReference type="ARBA" id="ARBA00022771"/>
    </source>
</evidence>
<reference evidence="16 17" key="1">
    <citation type="submission" date="2024-04" db="EMBL/GenBank/DDBJ databases">
        <authorList>
            <person name="Waldvogel A.-M."/>
            <person name="Schoenle A."/>
        </authorList>
    </citation>
    <scope>NUCLEOTIDE SEQUENCE [LARGE SCALE GENOMIC DNA]</scope>
</reference>
<dbReference type="PANTHER" id="PTHR13483">
    <property type="entry name" value="BOX C_D SNORNA PROTEIN 1-RELATED"/>
    <property type="match status" value="1"/>
</dbReference>
<accession>A0AAV2KRL3</accession>
<dbReference type="SUPFAM" id="SSF144232">
    <property type="entry name" value="HIT/MYND zinc finger-like"/>
    <property type="match status" value="1"/>
</dbReference>
<dbReference type="InterPro" id="IPR057721">
    <property type="entry name" value="BCD1_alpha/beta"/>
</dbReference>
<dbReference type="Proteomes" id="UP001497482">
    <property type="component" value="Chromosome 2"/>
</dbReference>
<protein>
    <recommendedName>
        <fullName evidence="11">Box C/D snoRNA protein 1</fullName>
    </recommendedName>
    <alternativeName>
        <fullName evidence="12">Zinc finger HIT domain-containing protein 6</fullName>
    </alternativeName>
</protein>